<evidence type="ECO:0000313" key="1">
    <source>
        <dbReference type="EMBL" id="DAD82482.1"/>
    </source>
</evidence>
<accession>A0A8S5MJR0</accession>
<proteinExistence type="predicted"/>
<organism evidence="1">
    <name type="scientific">Siphoviridae sp. ct6ro14</name>
    <dbReference type="NCBI Taxonomy" id="2826300"/>
    <lineage>
        <taxon>Viruses</taxon>
        <taxon>Duplodnaviria</taxon>
        <taxon>Heunggongvirae</taxon>
        <taxon>Uroviricota</taxon>
        <taxon>Caudoviricetes</taxon>
    </lineage>
</organism>
<dbReference type="EMBL" id="BK014920">
    <property type="protein sequence ID" value="DAD82482.1"/>
    <property type="molecule type" value="Genomic_DNA"/>
</dbReference>
<dbReference type="InterPro" id="IPR025127">
    <property type="entry name" value="DUF4054"/>
</dbReference>
<sequence>MFYWGKPQFFGVRCAAANIGHGVGNYTVEEFRMDYPQFFNGEGYFLGSLPMLEQIVHMANVSIQPDKWLESWRYAAGLYVAHYATLSLRGYAGSNETPAAAAASGALVGVAKSAKLGDASVEYDTSALTAGTESWGDLNSTTYGQILANRAKLIGMAGSYVI</sequence>
<reference evidence="1" key="1">
    <citation type="journal article" date="2021" name="Proc. Natl. Acad. Sci. U.S.A.">
        <title>A Catalog of Tens of Thousands of Viruses from Human Metagenomes Reveals Hidden Associations with Chronic Diseases.</title>
        <authorList>
            <person name="Tisza M.J."/>
            <person name="Buck C.B."/>
        </authorList>
    </citation>
    <scope>NUCLEOTIDE SEQUENCE</scope>
    <source>
        <strain evidence="1">Ct6ro14</strain>
    </source>
</reference>
<name>A0A8S5MJR0_9CAUD</name>
<dbReference type="Pfam" id="PF13262">
    <property type="entry name" value="DUF4054"/>
    <property type="match status" value="1"/>
</dbReference>
<protein>
    <submittedName>
        <fullName evidence="1">Head to tail adaptor</fullName>
    </submittedName>
</protein>